<evidence type="ECO:0000256" key="2">
    <source>
        <dbReference type="ARBA" id="ARBA00004602"/>
    </source>
</evidence>
<dbReference type="InterPro" id="IPR000504">
    <property type="entry name" value="RRM_dom"/>
</dbReference>
<dbReference type="CDD" id="cd00590">
    <property type="entry name" value="RRM_SF"/>
    <property type="match status" value="1"/>
</dbReference>
<protein>
    <recommendedName>
        <fullName evidence="6">1,4-alpha-glucan branching enzyme</fullName>
        <ecNumber evidence="6">2.4.1.18</ecNumber>
    </recommendedName>
</protein>
<feature type="compositionally biased region" description="Basic and acidic residues" evidence="11">
    <location>
        <begin position="1427"/>
        <end position="1443"/>
    </location>
</feature>
<dbReference type="SMART" id="SM00642">
    <property type="entry name" value="Aamy"/>
    <property type="match status" value="1"/>
</dbReference>
<dbReference type="GO" id="GO:0071333">
    <property type="term" value="P:cellular response to glucose stimulus"/>
    <property type="evidence" value="ECO:0007669"/>
    <property type="project" value="UniProtKB-ARBA"/>
</dbReference>
<comment type="pathway">
    <text evidence="3">Glycan biosynthesis; starch biosynthesis.</text>
</comment>
<dbReference type="EMBL" id="VEPZ02000847">
    <property type="protein sequence ID" value="KAE8716364.1"/>
    <property type="molecule type" value="Genomic_DNA"/>
</dbReference>
<dbReference type="GO" id="GO:0010021">
    <property type="term" value="P:amylopectin biosynthetic process"/>
    <property type="evidence" value="ECO:0007669"/>
    <property type="project" value="UniProtKB-ARBA"/>
</dbReference>
<sequence>MMASLSLLATPSAFRSFSPSSNNNRSFVSYGSPISAVIVQDTSTMTTSEEEAEHIRIFDVDTALRPFKDHFQYRIKKYVDQNTLFEKYEGGLEEFAKGYLKFGFNKDDDGIVYREWAPAAQEAQVVGDFNGWDGSNHQMEKNQFGVWSIKVPDYEGNPAIPHNSRVKFRFKHGDGVWVDRIPAWVKYATVDPNTFGAPYDGVHWDPPPSERYEFKYPRPPKPKAPRIYEAHVGMSSSEPRISSYREFADEVLPRIKANNYNTVQLMAVMEHSYYASFGYHVTNFFSASSRSGTPEDLKYLIDKAHSLGLQVLMDVVHSHASNNVTDGLNGFDVGQSSQESYFHTGEKGYHKLWDSRLFNYGNWEVLRFLLSNLRWWLEEFKFDGFRFDGVTSMLYHHHGINMAFTGNYNEYFNEATDVDAVVYLMLANSLIHSILPDATVIAEDVSGMPGLGRPVYEGGIGFDYRLAMAIPDKWIDYLKNKNDEQWLMKDLSWNLTNRRHTEKCISYAESHDQSIVGDKTIAFFLMDKEMYSGMSCLTDASPAIERGIALHKMIHCITMALGGEGYLNFMGNEFGHPEWIDFPREGNGWSYEKCTRQWNLVDTDHLRYKECFAPPMQSLPKLFPLHLALQFMNAFDRAMNALDDKFPFLSSAKQMVSCADEVNKDGRLLTVNTDLDLHLRKTLSLVADLHSSFADFRSLQPSEFASATQPSAVPKRDLIPSSLVSSSGVQLTGAVAASSVRPPIVPPSSSRSSHLPLEPDCRVAVGDIPLESAKELEAKVKALKALVAELNKRVNDLKMKENAVPRGSLLKKSGSAGAASSSYSGKDNRKIENEKERTRLRKPQRRVFTRRLLAGLRQFGNFSIPPNAAKNDVLAALAREAGWIVESDGTTYRHSPSTQNQQNSGSFSASQGDLFERVFRCKIFRSGGKKKKWFYNRSKEGQPDFRNGSIKDCYTIFIENLPEKIHWKKLASIFGSHGQVIDAFIPKKRNSNGVRFGFIRFATIEEARTSISKMNGYHIYGNKIRVSLAKHKPRQSYWRKSSKVVHSKSGLEVFPTIKHCEVEGVVDADKLHVLSNCLVGWCKNFIKIGNLANQIQAKGLAGFTLMRAAGNVVLMVFEDSNSLRCVKDEKLETLAEWFSRVETWSESLVVESRRVWLVCEGIPFHAWNWDTFKNIATKWGKLIAIDNSCEFPSSFDRAKIKILTNAQVRINELLELKVGDHLFKILVHEVDPSFKPNSWVPEDCDISLDLDPPIGGFLVDDVRFLGDMGCIGVYSRMWVIVFERGDLVFVFNFHPENTYDGYKVGCDLPGKYRVALDSDAWEFGGHGRVAHDVDHFTSPEGIPGVPETNFNNRPNSFKVLSPARTCVVYYKVDESLKETNDAELSGVDETLKVDAPEQENVEESTILVAHGAEQNPGETNDHYVGSVHEKSQKDGAKRESIEERASVVDKMIVANKLNDPEVEESEEDGMSDE</sequence>
<dbReference type="Pfam" id="PF00076">
    <property type="entry name" value="RRM_1"/>
    <property type="match status" value="1"/>
</dbReference>
<dbReference type="GO" id="GO:0071482">
    <property type="term" value="P:cellular response to light stimulus"/>
    <property type="evidence" value="ECO:0007669"/>
    <property type="project" value="UniProtKB-ARBA"/>
</dbReference>
<dbReference type="GO" id="GO:0043169">
    <property type="term" value="F:cation binding"/>
    <property type="evidence" value="ECO:0007669"/>
    <property type="project" value="InterPro"/>
</dbReference>
<dbReference type="FunFam" id="3.20.20.80:FF:000001">
    <property type="entry name" value="1,4-alpha-glucan branching enzyme"/>
    <property type="match status" value="1"/>
</dbReference>
<feature type="region of interest" description="Disordered" evidence="11">
    <location>
        <begin position="1413"/>
        <end position="1443"/>
    </location>
</feature>
<dbReference type="UniPathway" id="UPA00152"/>
<dbReference type="PROSITE" id="PS50102">
    <property type="entry name" value="RRM"/>
    <property type="match status" value="1"/>
</dbReference>
<feature type="compositionally biased region" description="Basic and acidic residues" evidence="11">
    <location>
        <begin position="826"/>
        <end position="837"/>
    </location>
</feature>
<evidence type="ECO:0000256" key="9">
    <source>
        <dbReference type="PROSITE-ProRule" id="PRU00176"/>
    </source>
</evidence>
<keyword evidence="14" id="KW-1185">Reference proteome</keyword>
<dbReference type="SUPFAM" id="SSF81296">
    <property type="entry name" value="E set domains"/>
    <property type="match status" value="1"/>
</dbReference>
<dbReference type="InterPro" id="IPR004193">
    <property type="entry name" value="Glyco_hydro_13_N"/>
</dbReference>
<dbReference type="InterPro" id="IPR017853">
    <property type="entry name" value="GH"/>
</dbReference>
<dbReference type="Pfam" id="PF02806">
    <property type="entry name" value="Alpha-amylase_C"/>
    <property type="match status" value="1"/>
</dbReference>
<comment type="subunit">
    <text evidence="5">Monomer.</text>
</comment>
<feature type="compositionally biased region" description="Acidic residues" evidence="11">
    <location>
        <begin position="1460"/>
        <end position="1473"/>
    </location>
</feature>
<dbReference type="GO" id="GO:0006355">
    <property type="term" value="P:regulation of DNA-templated transcription"/>
    <property type="evidence" value="ECO:0007669"/>
    <property type="project" value="UniProtKB-ARBA"/>
</dbReference>
<dbReference type="InterPro" id="IPR008540">
    <property type="entry name" value="BES1_N"/>
</dbReference>
<feature type="region of interest" description="Disordered" evidence="11">
    <location>
        <begin position="889"/>
        <end position="909"/>
    </location>
</feature>
<evidence type="ECO:0000313" key="13">
    <source>
        <dbReference type="EMBL" id="KAE8716364.1"/>
    </source>
</evidence>
<dbReference type="InterPro" id="IPR013780">
    <property type="entry name" value="Glyco_hydro_b"/>
</dbReference>
<dbReference type="SUPFAM" id="SSF51445">
    <property type="entry name" value="(Trans)glycosidases"/>
    <property type="match status" value="1"/>
</dbReference>
<organism evidence="13 14">
    <name type="scientific">Hibiscus syriacus</name>
    <name type="common">Rose of Sharon</name>
    <dbReference type="NCBI Taxonomy" id="106335"/>
    <lineage>
        <taxon>Eukaryota</taxon>
        <taxon>Viridiplantae</taxon>
        <taxon>Streptophyta</taxon>
        <taxon>Embryophyta</taxon>
        <taxon>Tracheophyta</taxon>
        <taxon>Spermatophyta</taxon>
        <taxon>Magnoliopsida</taxon>
        <taxon>eudicotyledons</taxon>
        <taxon>Gunneridae</taxon>
        <taxon>Pentapetalae</taxon>
        <taxon>rosids</taxon>
        <taxon>malvids</taxon>
        <taxon>Malvales</taxon>
        <taxon>Malvaceae</taxon>
        <taxon>Malvoideae</taxon>
        <taxon>Hibiscus</taxon>
    </lineage>
</organism>
<evidence type="ECO:0000256" key="10">
    <source>
        <dbReference type="SAM" id="Coils"/>
    </source>
</evidence>
<dbReference type="GO" id="GO:0071332">
    <property type="term" value="P:cellular response to fructose stimulus"/>
    <property type="evidence" value="ECO:0007669"/>
    <property type="project" value="UniProtKB-ARBA"/>
</dbReference>
<evidence type="ECO:0000313" key="14">
    <source>
        <dbReference type="Proteomes" id="UP000436088"/>
    </source>
</evidence>
<dbReference type="SUPFAM" id="SSF54928">
    <property type="entry name" value="RNA-binding domain, RBD"/>
    <property type="match status" value="1"/>
</dbReference>
<evidence type="ECO:0000256" key="11">
    <source>
        <dbReference type="SAM" id="MobiDB-lite"/>
    </source>
</evidence>
<dbReference type="InterPro" id="IPR006048">
    <property type="entry name" value="A-amylase/branching_C"/>
</dbReference>
<dbReference type="CDD" id="cd02854">
    <property type="entry name" value="E_set_GBE_euk_N"/>
    <property type="match status" value="1"/>
</dbReference>
<dbReference type="InterPro" id="IPR035979">
    <property type="entry name" value="RBD_domain_sf"/>
</dbReference>
<accession>A0A6A3BI36</accession>
<dbReference type="Gene3D" id="3.20.20.80">
    <property type="entry name" value="Glycosidases"/>
    <property type="match status" value="1"/>
</dbReference>
<feature type="compositionally biased region" description="Low complexity" evidence="11">
    <location>
        <begin position="808"/>
        <end position="825"/>
    </location>
</feature>
<dbReference type="SUPFAM" id="SSF51011">
    <property type="entry name" value="Glycosyl hydrolase domain"/>
    <property type="match status" value="1"/>
</dbReference>
<dbReference type="GO" id="GO:0003723">
    <property type="term" value="F:RNA binding"/>
    <property type="evidence" value="ECO:0007669"/>
    <property type="project" value="UniProtKB-UniRule"/>
</dbReference>
<comment type="similarity">
    <text evidence="4">Belongs to the glycosyl hydrolase 13 family. GlgB subfamily.</text>
</comment>
<dbReference type="Pfam" id="PF02922">
    <property type="entry name" value="CBM_48"/>
    <property type="match status" value="1"/>
</dbReference>
<proteinExistence type="inferred from homology"/>
<evidence type="ECO:0000256" key="8">
    <source>
        <dbReference type="ARBA" id="ARBA00023234"/>
    </source>
</evidence>
<reference evidence="13" key="1">
    <citation type="submission" date="2019-09" db="EMBL/GenBank/DDBJ databases">
        <title>Draft genome information of white flower Hibiscus syriacus.</title>
        <authorList>
            <person name="Kim Y.-M."/>
        </authorList>
    </citation>
    <scope>NUCLEOTIDE SEQUENCE [LARGE SCALE GENOMIC DNA]</scope>
    <source>
        <strain evidence="13">YM2019G1</strain>
    </source>
</reference>
<dbReference type="GO" id="GO:0071329">
    <property type="term" value="P:cellular response to sucrose stimulus"/>
    <property type="evidence" value="ECO:0007669"/>
    <property type="project" value="UniProtKB-ARBA"/>
</dbReference>
<comment type="subcellular location">
    <subcellularLocation>
        <location evidence="2">Plastid</location>
        <location evidence="2">Amyloplast</location>
    </subcellularLocation>
</comment>
<dbReference type="Gene3D" id="2.60.40.1180">
    <property type="entry name" value="Golgi alpha-mannosidase II"/>
    <property type="match status" value="1"/>
</dbReference>
<evidence type="ECO:0000256" key="5">
    <source>
        <dbReference type="ARBA" id="ARBA00011245"/>
    </source>
</evidence>
<dbReference type="FunFam" id="2.60.40.1180:FF:000003">
    <property type="entry name" value="1,4-alpha-glucan-branching enzyme, chloroplastic/amyloplastic"/>
    <property type="match status" value="1"/>
</dbReference>
<evidence type="ECO:0000256" key="1">
    <source>
        <dbReference type="ARBA" id="ARBA00000826"/>
    </source>
</evidence>
<dbReference type="InterPro" id="IPR006047">
    <property type="entry name" value="GH13_cat_dom"/>
</dbReference>
<keyword evidence="9" id="KW-0694">RNA-binding</keyword>
<gene>
    <name evidence="13" type="ORF">F3Y22_tig00110122pilonHSYRG00007</name>
</gene>
<evidence type="ECO:0000259" key="12">
    <source>
        <dbReference type="PROSITE" id="PS50102"/>
    </source>
</evidence>
<evidence type="ECO:0000256" key="7">
    <source>
        <dbReference type="ARBA" id="ARBA00022679"/>
    </source>
</evidence>
<dbReference type="Pfam" id="PF00128">
    <property type="entry name" value="Alpha-amylase"/>
    <property type="match status" value="1"/>
</dbReference>
<dbReference type="FunFam" id="2.60.40.10:FF:000250">
    <property type="entry name" value="1,4-alpha-glucan-branching enzyme, chloroplastic/amyloplastic"/>
    <property type="match status" value="1"/>
</dbReference>
<dbReference type="CDD" id="cd11321">
    <property type="entry name" value="AmyAc_bac_euk_BE"/>
    <property type="match status" value="1"/>
</dbReference>
<dbReference type="GO" id="GO:0009501">
    <property type="term" value="C:amyloplast"/>
    <property type="evidence" value="ECO:0007669"/>
    <property type="project" value="UniProtKB-SubCell"/>
</dbReference>
<keyword evidence="8" id="KW-0934">Plastid</keyword>
<dbReference type="PANTHER" id="PTHR43651">
    <property type="entry name" value="1,4-ALPHA-GLUCAN-BRANCHING ENZYME"/>
    <property type="match status" value="1"/>
</dbReference>
<evidence type="ECO:0000256" key="6">
    <source>
        <dbReference type="ARBA" id="ARBA00012541"/>
    </source>
</evidence>
<name>A0A6A3BI36_HIBSY</name>
<keyword evidence="8" id="KW-0035">Amyloplast</keyword>
<keyword evidence="7" id="KW-0808">Transferase</keyword>
<dbReference type="GO" id="GO:0004553">
    <property type="term" value="F:hydrolase activity, hydrolyzing O-glycosyl compounds"/>
    <property type="evidence" value="ECO:0007669"/>
    <property type="project" value="InterPro"/>
</dbReference>
<feature type="domain" description="RRM" evidence="12">
    <location>
        <begin position="954"/>
        <end position="1031"/>
    </location>
</feature>
<dbReference type="InterPro" id="IPR013783">
    <property type="entry name" value="Ig-like_fold"/>
</dbReference>
<dbReference type="GO" id="GO:0019252">
    <property type="term" value="P:starch biosynthetic process"/>
    <property type="evidence" value="ECO:0007669"/>
    <property type="project" value="UniProtKB-UniPathway"/>
</dbReference>
<dbReference type="SMART" id="SM00360">
    <property type="entry name" value="RRM"/>
    <property type="match status" value="1"/>
</dbReference>
<dbReference type="GO" id="GO:0003844">
    <property type="term" value="F:1,4-alpha-glucan branching enzyme activity"/>
    <property type="evidence" value="ECO:0007669"/>
    <property type="project" value="UniProtKB-EC"/>
</dbReference>
<evidence type="ECO:0000256" key="4">
    <source>
        <dbReference type="ARBA" id="ARBA00009000"/>
    </source>
</evidence>
<dbReference type="Gene3D" id="3.30.70.330">
    <property type="match status" value="1"/>
</dbReference>
<comment type="catalytic activity">
    <reaction evidence="1">
        <text>Transfers a segment of a (1-&gt;4)-alpha-D-glucan chain to a primary hydroxy group in a similar glucan chain.</text>
        <dbReference type="EC" id="2.4.1.18"/>
    </reaction>
</comment>
<dbReference type="InterPro" id="IPR014756">
    <property type="entry name" value="Ig_E-set"/>
</dbReference>
<comment type="caution">
    <text evidence="13">The sequence shown here is derived from an EMBL/GenBank/DDBJ whole genome shotgun (WGS) entry which is preliminary data.</text>
</comment>
<dbReference type="EC" id="2.4.1.18" evidence="6"/>
<feature type="region of interest" description="Disordered" evidence="11">
    <location>
        <begin position="808"/>
        <end position="842"/>
    </location>
</feature>
<dbReference type="Proteomes" id="UP000436088">
    <property type="component" value="Unassembled WGS sequence"/>
</dbReference>
<dbReference type="Gene3D" id="2.60.40.10">
    <property type="entry name" value="Immunoglobulins"/>
    <property type="match status" value="1"/>
</dbReference>
<dbReference type="Pfam" id="PF05687">
    <property type="entry name" value="BES1_N"/>
    <property type="match status" value="1"/>
</dbReference>
<dbReference type="PANTHER" id="PTHR43651:SF2">
    <property type="entry name" value="1,4-ALPHA-GLUCAN-BRANCHING ENZYME, CHLOROPLASTIC_AMYLOPLASTIC"/>
    <property type="match status" value="1"/>
</dbReference>
<dbReference type="InterPro" id="IPR012677">
    <property type="entry name" value="Nucleotide-bd_a/b_plait_sf"/>
</dbReference>
<keyword evidence="10" id="KW-0175">Coiled coil</keyword>
<feature type="coiled-coil region" evidence="10">
    <location>
        <begin position="773"/>
        <end position="800"/>
    </location>
</feature>
<evidence type="ECO:0000256" key="3">
    <source>
        <dbReference type="ARBA" id="ARBA00004727"/>
    </source>
</evidence>
<feature type="region of interest" description="Disordered" evidence="11">
    <location>
        <begin position="1454"/>
        <end position="1473"/>
    </location>
</feature>